<dbReference type="AlphaFoldDB" id="A0A7J6UQB6"/>
<evidence type="ECO:0000313" key="3">
    <source>
        <dbReference type="Proteomes" id="UP000553632"/>
    </source>
</evidence>
<name>A0A7J6UQB6_PEROL</name>
<evidence type="ECO:0000313" key="2">
    <source>
        <dbReference type="EMBL" id="KAF4759474.1"/>
    </source>
</evidence>
<sequence>SPILLRNLMLLVPHPVHLTLHFPMVPPASAEHLSTSPSRPIRAPAEGPVEGSPRTAERLM</sequence>
<evidence type="ECO:0000256" key="1">
    <source>
        <dbReference type="SAM" id="MobiDB-lite"/>
    </source>
</evidence>
<proteinExistence type="predicted"/>
<comment type="caution">
    <text evidence="2">The sequence shown here is derived from an EMBL/GenBank/DDBJ whole genome shotgun (WGS) entry which is preliminary data.</text>
</comment>
<feature type="region of interest" description="Disordered" evidence="1">
    <location>
        <begin position="27"/>
        <end position="60"/>
    </location>
</feature>
<reference evidence="2 3" key="1">
    <citation type="submission" date="2020-04" db="EMBL/GenBank/DDBJ databases">
        <title>Perkinsus olseni comparative genomics.</title>
        <authorList>
            <person name="Bogema D.R."/>
        </authorList>
    </citation>
    <scope>NUCLEOTIDE SEQUENCE [LARGE SCALE GENOMIC DNA]</scope>
    <source>
        <strain evidence="2 3">ATCC PRA-207</strain>
    </source>
</reference>
<protein>
    <submittedName>
        <fullName evidence="2">Uncharacterized protein</fullName>
    </submittedName>
</protein>
<keyword evidence="3" id="KW-1185">Reference proteome</keyword>
<feature type="non-terminal residue" evidence="2">
    <location>
        <position position="1"/>
    </location>
</feature>
<dbReference type="Proteomes" id="UP000553632">
    <property type="component" value="Unassembled WGS sequence"/>
</dbReference>
<dbReference type="EMBL" id="JABANO010000155">
    <property type="protein sequence ID" value="KAF4759474.1"/>
    <property type="molecule type" value="Genomic_DNA"/>
</dbReference>
<gene>
    <name evidence="2" type="ORF">FOZ63_003641</name>
</gene>
<feature type="non-terminal residue" evidence="2">
    <location>
        <position position="60"/>
    </location>
</feature>
<accession>A0A7J6UQB6</accession>
<organism evidence="2 3">
    <name type="scientific">Perkinsus olseni</name>
    <name type="common">Perkinsus atlanticus</name>
    <dbReference type="NCBI Taxonomy" id="32597"/>
    <lineage>
        <taxon>Eukaryota</taxon>
        <taxon>Sar</taxon>
        <taxon>Alveolata</taxon>
        <taxon>Perkinsozoa</taxon>
        <taxon>Perkinsea</taxon>
        <taxon>Perkinsida</taxon>
        <taxon>Perkinsidae</taxon>
        <taxon>Perkinsus</taxon>
    </lineage>
</organism>